<feature type="domain" description="Glutamyl-tRNA reductase N-terminal" evidence="15">
    <location>
        <begin position="6"/>
        <end position="154"/>
    </location>
</feature>
<evidence type="ECO:0000256" key="5">
    <source>
        <dbReference type="ARBA" id="ARBA00023002"/>
    </source>
</evidence>
<evidence type="ECO:0000313" key="17">
    <source>
        <dbReference type="Proteomes" id="UP000319130"/>
    </source>
</evidence>
<feature type="binding site" evidence="9 11">
    <location>
        <begin position="112"/>
        <end position="114"/>
    </location>
    <ligand>
        <name>substrate</name>
    </ligand>
</feature>
<name>A0A523W6T1_UNCAE</name>
<comment type="miscellaneous">
    <text evidence="9">During catalysis, the active site Cys acts as a nucleophile attacking the alpha-carbonyl group of tRNA-bound glutamate with the formation of a thioester intermediate between enzyme and glutamate, and the concomitant release of tRNA(Glu). The thioester intermediate is finally reduced by direct hydride transfer from NADPH, to form the product GSA.</text>
</comment>
<dbReference type="Gene3D" id="3.40.50.720">
    <property type="entry name" value="NAD(P)-binding Rossmann-like Domain"/>
    <property type="match status" value="1"/>
</dbReference>
<evidence type="ECO:0000256" key="2">
    <source>
        <dbReference type="ARBA" id="ARBA00005916"/>
    </source>
</evidence>
<dbReference type="SUPFAM" id="SSF69742">
    <property type="entry name" value="Glutamyl tRNA-reductase catalytic, N-terminal domain"/>
    <property type="match status" value="1"/>
</dbReference>
<dbReference type="InterPro" id="IPR036291">
    <property type="entry name" value="NAD(P)-bd_dom_sf"/>
</dbReference>
<feature type="site" description="Important for activity" evidence="9 13">
    <location>
        <position position="97"/>
    </location>
</feature>
<feature type="binding site" evidence="9 12">
    <location>
        <begin position="187"/>
        <end position="192"/>
    </location>
    <ligand>
        <name>NADP(+)</name>
        <dbReference type="ChEBI" id="CHEBI:58349"/>
    </ligand>
</feature>
<feature type="domain" description="Quinate/shikimate 5-dehydrogenase/glutamyl-tRNA reductase" evidence="14">
    <location>
        <begin position="169"/>
        <end position="301"/>
    </location>
</feature>
<dbReference type="AlphaFoldDB" id="A0A523W6T1"/>
<dbReference type="Proteomes" id="UP000319130">
    <property type="component" value="Unassembled WGS sequence"/>
</dbReference>
<keyword evidence="6 9" id="KW-0627">Porphyrin biosynthesis</keyword>
<keyword evidence="5 9" id="KW-0560">Oxidoreductase</keyword>
<evidence type="ECO:0000256" key="7">
    <source>
        <dbReference type="ARBA" id="ARBA00047464"/>
    </source>
</evidence>
<dbReference type="NCBIfam" id="TIGR01035">
    <property type="entry name" value="hemA"/>
    <property type="match status" value="1"/>
</dbReference>
<accession>A0A523W6T1</accession>
<comment type="subunit">
    <text evidence="9">Homodimer.</text>
</comment>
<dbReference type="PANTHER" id="PTHR43013">
    <property type="entry name" value="GLUTAMYL-TRNA REDUCTASE"/>
    <property type="match status" value="1"/>
</dbReference>
<reference evidence="16 17" key="1">
    <citation type="submission" date="2019-03" db="EMBL/GenBank/DDBJ databases">
        <title>Metabolic potential of uncultured bacteria and archaea associated with petroleum seepage in deep-sea sediments.</title>
        <authorList>
            <person name="Dong X."/>
            <person name="Hubert C."/>
        </authorList>
    </citation>
    <scope>NUCLEOTIDE SEQUENCE [LARGE SCALE GENOMIC DNA]</scope>
    <source>
        <strain evidence="16">E29_bin52</strain>
    </source>
</reference>
<dbReference type="HAMAP" id="MF_00087">
    <property type="entry name" value="Glu_tRNA_reductase"/>
    <property type="match status" value="1"/>
</dbReference>
<evidence type="ECO:0000256" key="8">
    <source>
        <dbReference type="ARBA" id="ARBA00068659"/>
    </source>
</evidence>
<keyword evidence="4 9" id="KW-0521">NADP</keyword>
<dbReference type="Pfam" id="PF01488">
    <property type="entry name" value="Shikimate_DH"/>
    <property type="match status" value="1"/>
</dbReference>
<evidence type="ECO:0000256" key="12">
    <source>
        <dbReference type="PIRSR" id="PIRSR000445-3"/>
    </source>
</evidence>
<comment type="caution">
    <text evidence="16">The sequence shown here is derived from an EMBL/GenBank/DDBJ whole genome shotgun (WGS) entry which is preliminary data.</text>
</comment>
<feature type="active site" description="Nucleophile" evidence="9 10">
    <location>
        <position position="49"/>
    </location>
</feature>
<evidence type="ECO:0000256" key="13">
    <source>
        <dbReference type="PIRSR" id="PIRSR000445-4"/>
    </source>
</evidence>
<evidence type="ECO:0000256" key="3">
    <source>
        <dbReference type="ARBA" id="ARBA00012970"/>
    </source>
</evidence>
<dbReference type="InterPro" id="IPR000343">
    <property type="entry name" value="4pyrrol_synth_GluRdtase"/>
</dbReference>
<comment type="catalytic activity">
    <reaction evidence="7 9">
        <text>(S)-4-amino-5-oxopentanoate + tRNA(Glu) + NADP(+) = L-glutamyl-tRNA(Glu) + NADPH + H(+)</text>
        <dbReference type="Rhea" id="RHEA:12344"/>
        <dbReference type="Rhea" id="RHEA-COMP:9663"/>
        <dbReference type="Rhea" id="RHEA-COMP:9680"/>
        <dbReference type="ChEBI" id="CHEBI:15378"/>
        <dbReference type="ChEBI" id="CHEBI:57501"/>
        <dbReference type="ChEBI" id="CHEBI:57783"/>
        <dbReference type="ChEBI" id="CHEBI:58349"/>
        <dbReference type="ChEBI" id="CHEBI:78442"/>
        <dbReference type="ChEBI" id="CHEBI:78520"/>
        <dbReference type="EC" id="1.2.1.70"/>
    </reaction>
</comment>
<dbReference type="EMBL" id="SOIZ01000164">
    <property type="protein sequence ID" value="TET62733.1"/>
    <property type="molecule type" value="Genomic_DNA"/>
</dbReference>
<protein>
    <recommendedName>
        <fullName evidence="8 9">Glutamyl-tRNA reductase</fullName>
        <shortName evidence="9">GluTR</shortName>
        <ecNumber evidence="3 9">1.2.1.70</ecNumber>
    </recommendedName>
</protein>
<dbReference type="GO" id="GO:0008883">
    <property type="term" value="F:glutamyl-tRNA reductase activity"/>
    <property type="evidence" value="ECO:0007669"/>
    <property type="project" value="UniProtKB-UniRule"/>
</dbReference>
<evidence type="ECO:0000259" key="15">
    <source>
        <dbReference type="Pfam" id="PF05201"/>
    </source>
</evidence>
<sequence length="350" mass="39511">MLLLTGVNHRTVPLSIREKIKFNEESLERFLPVVRTYKGIEEVVILCTCNRVEIYAGAEQINLAISSVKEFMEDNYHGSDKLDPFLYTLKGKEVISHLFRVSAGLDSQVPGENQILGQVKKAYRLALEANTTDGLLKLLFHRSISVGKKVREKTGISCGRVSVGSIGVELAKQTLKNLKDKTILILGAGKISELVAVSLSKEGVKTIIVSNRTYEKARYLAQTLKGMAIKFDQLEEGLKEADIVISSTSAPHYIIKRSMIEKIMDKRDKPLLFIDLALPRDVEPTVTDLERVTLYNMEDLDLVIKESMLERTKEAKKAEAIVEKEVEEFIEKMKKNGWNKITSLWVKERT</sequence>
<evidence type="ECO:0000313" key="16">
    <source>
        <dbReference type="EMBL" id="TET62733.1"/>
    </source>
</evidence>
<dbReference type="SUPFAM" id="SSF51735">
    <property type="entry name" value="NAD(P)-binding Rossmann-fold domains"/>
    <property type="match status" value="1"/>
</dbReference>
<evidence type="ECO:0000256" key="11">
    <source>
        <dbReference type="PIRSR" id="PIRSR000445-2"/>
    </source>
</evidence>
<evidence type="ECO:0000256" key="1">
    <source>
        <dbReference type="ARBA" id="ARBA00005059"/>
    </source>
</evidence>
<comment type="pathway">
    <text evidence="1 9">Porphyrin-containing compound metabolism; protoporphyrin-IX biosynthesis; 5-aminolevulinate from L-glutamyl-tRNA(Glu): step 1/2.</text>
</comment>
<dbReference type="InterPro" id="IPR036343">
    <property type="entry name" value="GluRdtase_N_sf"/>
</dbReference>
<evidence type="ECO:0000259" key="14">
    <source>
        <dbReference type="Pfam" id="PF01488"/>
    </source>
</evidence>
<dbReference type="PIRSF" id="PIRSF000445">
    <property type="entry name" value="4pyrrol_synth_GluRdtase"/>
    <property type="match status" value="1"/>
</dbReference>
<evidence type="ECO:0000256" key="6">
    <source>
        <dbReference type="ARBA" id="ARBA00023244"/>
    </source>
</evidence>
<feature type="binding site" evidence="9 11">
    <location>
        <position position="107"/>
    </location>
    <ligand>
        <name>substrate</name>
    </ligand>
</feature>
<dbReference type="EC" id="1.2.1.70" evidence="3 9"/>
<dbReference type="InterPro" id="IPR006151">
    <property type="entry name" value="Shikm_DH/Glu-tRNA_Rdtase"/>
</dbReference>
<dbReference type="InterPro" id="IPR015895">
    <property type="entry name" value="4pyrrol_synth_GluRdtase_N"/>
</dbReference>
<evidence type="ECO:0000256" key="4">
    <source>
        <dbReference type="ARBA" id="ARBA00022857"/>
    </source>
</evidence>
<organism evidence="16 17">
    <name type="scientific">Aerophobetes bacterium</name>
    <dbReference type="NCBI Taxonomy" id="2030807"/>
    <lineage>
        <taxon>Bacteria</taxon>
        <taxon>Candidatus Aerophobota</taxon>
    </lineage>
</organism>
<dbReference type="Gene3D" id="3.30.460.30">
    <property type="entry name" value="Glutamyl-tRNA reductase, N-terminal domain"/>
    <property type="match status" value="1"/>
</dbReference>
<dbReference type="FunFam" id="3.30.460.30:FF:000001">
    <property type="entry name" value="Glutamyl-tRNA reductase"/>
    <property type="match status" value="1"/>
</dbReference>
<evidence type="ECO:0000256" key="10">
    <source>
        <dbReference type="PIRSR" id="PIRSR000445-1"/>
    </source>
</evidence>
<dbReference type="PANTHER" id="PTHR43013:SF1">
    <property type="entry name" value="GLUTAMYL-TRNA REDUCTASE"/>
    <property type="match status" value="1"/>
</dbReference>
<evidence type="ECO:0000256" key="9">
    <source>
        <dbReference type="HAMAP-Rule" id="MF_00087"/>
    </source>
</evidence>
<dbReference type="CDD" id="cd05213">
    <property type="entry name" value="NAD_bind_Glutamyl_tRNA_reduct"/>
    <property type="match status" value="1"/>
</dbReference>
<proteinExistence type="inferred from homology"/>
<feature type="binding site" evidence="9 11">
    <location>
        <begin position="48"/>
        <end position="51"/>
    </location>
    <ligand>
        <name>substrate</name>
    </ligand>
</feature>
<comment type="function">
    <text evidence="9">Catalyzes the NADPH-dependent reduction of glutamyl-tRNA(Glu) to glutamate 1-semialdehyde (GSA).</text>
</comment>
<dbReference type="GO" id="GO:0050661">
    <property type="term" value="F:NADP binding"/>
    <property type="evidence" value="ECO:0007669"/>
    <property type="project" value="InterPro"/>
</dbReference>
<dbReference type="Pfam" id="PF05201">
    <property type="entry name" value="GlutR_N"/>
    <property type="match status" value="1"/>
</dbReference>
<dbReference type="GO" id="GO:0019353">
    <property type="term" value="P:protoporphyrinogen IX biosynthetic process from glutamate"/>
    <property type="evidence" value="ECO:0007669"/>
    <property type="project" value="TreeGrafter"/>
</dbReference>
<gene>
    <name evidence="9" type="primary">hemA</name>
    <name evidence="16" type="ORF">E3J48_03840</name>
</gene>
<comment type="domain">
    <text evidence="9">Possesses an unusual extended V-shaped dimeric structure with each monomer consisting of three distinct domains arranged along a curved 'spinal' alpha-helix. The N-terminal catalytic domain specifically recognizes the glutamate moiety of the substrate. The second domain is the NADPH-binding domain, and the third C-terminal domain is responsible for dimerization.</text>
</comment>
<dbReference type="FunFam" id="3.40.50.720:FF:000031">
    <property type="entry name" value="Glutamyl-tRNA reductase"/>
    <property type="match status" value="1"/>
</dbReference>
<comment type="similarity">
    <text evidence="2 9">Belongs to the glutamyl-tRNA reductase family.</text>
</comment>
<dbReference type="UniPathway" id="UPA00251">
    <property type="reaction ID" value="UER00316"/>
</dbReference>
<feature type="binding site" evidence="9 11">
    <location>
        <position position="118"/>
    </location>
    <ligand>
        <name>substrate</name>
    </ligand>
</feature>